<dbReference type="InterPro" id="IPR019885">
    <property type="entry name" value="Tscrpt_reg_HTH_AsnC-type_CS"/>
</dbReference>
<dbReference type="GO" id="GO:0006524">
    <property type="term" value="P:alanine catabolic process"/>
    <property type="evidence" value="ECO:0007669"/>
    <property type="project" value="TreeGrafter"/>
</dbReference>
<reference evidence="6 7" key="1">
    <citation type="submission" date="2017-05" db="EMBL/GenBank/DDBJ databases">
        <authorList>
            <person name="Song R."/>
            <person name="Chenine A.L."/>
            <person name="Ruprecht R.M."/>
        </authorList>
    </citation>
    <scope>NUCLEOTIDE SEQUENCE [LARGE SCALE GENOMIC DNA]</scope>
    <source>
        <strain evidence="6 7">CECT 8663</strain>
    </source>
</reference>
<dbReference type="InterPro" id="IPR011991">
    <property type="entry name" value="ArsR-like_HTH"/>
</dbReference>
<accession>A0A238KRB5</accession>
<dbReference type="GO" id="GO:0043565">
    <property type="term" value="F:sequence-specific DNA binding"/>
    <property type="evidence" value="ECO:0007669"/>
    <property type="project" value="InterPro"/>
</dbReference>
<dbReference type="CDD" id="cd00090">
    <property type="entry name" value="HTH_ARSR"/>
    <property type="match status" value="1"/>
</dbReference>
<dbReference type="InterPro" id="IPR000485">
    <property type="entry name" value="AsnC-type_HTH_dom"/>
</dbReference>
<dbReference type="Pfam" id="PF01037">
    <property type="entry name" value="AsnC_trans_reg"/>
    <property type="match status" value="1"/>
</dbReference>
<evidence type="ECO:0000259" key="5">
    <source>
        <dbReference type="PROSITE" id="PS50956"/>
    </source>
</evidence>
<evidence type="ECO:0000256" key="3">
    <source>
        <dbReference type="ARBA" id="ARBA00023159"/>
    </source>
</evidence>
<evidence type="ECO:0000313" key="7">
    <source>
        <dbReference type="Proteomes" id="UP000220836"/>
    </source>
</evidence>
<name>A0A238KRB5_9RHOB</name>
<dbReference type="Gene3D" id="1.10.10.10">
    <property type="entry name" value="Winged helix-like DNA-binding domain superfamily/Winged helix DNA-binding domain"/>
    <property type="match status" value="1"/>
</dbReference>
<dbReference type="GO" id="GO:0006355">
    <property type="term" value="P:regulation of DNA-templated transcription"/>
    <property type="evidence" value="ECO:0007669"/>
    <property type="project" value="UniProtKB-ARBA"/>
</dbReference>
<dbReference type="PROSITE" id="PS50956">
    <property type="entry name" value="HTH_ASNC_2"/>
    <property type="match status" value="1"/>
</dbReference>
<keyword evidence="2" id="KW-0238">DNA-binding</keyword>
<dbReference type="InterPro" id="IPR036390">
    <property type="entry name" value="WH_DNA-bd_sf"/>
</dbReference>
<dbReference type="GO" id="GO:0005829">
    <property type="term" value="C:cytosol"/>
    <property type="evidence" value="ECO:0007669"/>
    <property type="project" value="TreeGrafter"/>
</dbReference>
<organism evidence="6 7">
    <name type="scientific">Pelagimonas varians</name>
    <dbReference type="NCBI Taxonomy" id="696760"/>
    <lineage>
        <taxon>Bacteria</taxon>
        <taxon>Pseudomonadati</taxon>
        <taxon>Pseudomonadota</taxon>
        <taxon>Alphaproteobacteria</taxon>
        <taxon>Rhodobacterales</taxon>
        <taxon>Roseobacteraceae</taxon>
        <taxon>Pelagimonas</taxon>
    </lineage>
</organism>
<proteinExistence type="predicted"/>
<keyword evidence="3" id="KW-0010">Activator</keyword>
<keyword evidence="4" id="KW-0804">Transcription</keyword>
<evidence type="ECO:0000256" key="4">
    <source>
        <dbReference type="ARBA" id="ARBA00023163"/>
    </source>
</evidence>
<evidence type="ECO:0000313" key="6">
    <source>
        <dbReference type="EMBL" id="SMX45151.1"/>
    </source>
</evidence>
<dbReference type="EMBL" id="FXYH01000011">
    <property type="protein sequence ID" value="SMX45151.1"/>
    <property type="molecule type" value="Genomic_DNA"/>
</dbReference>
<evidence type="ECO:0000256" key="1">
    <source>
        <dbReference type="ARBA" id="ARBA00023015"/>
    </source>
</evidence>
<dbReference type="PROSITE" id="PS00519">
    <property type="entry name" value="HTH_ASNC_1"/>
    <property type="match status" value="1"/>
</dbReference>
<dbReference type="SUPFAM" id="SSF54909">
    <property type="entry name" value="Dimeric alpha+beta barrel"/>
    <property type="match status" value="1"/>
</dbReference>
<dbReference type="PANTHER" id="PTHR30154:SF0">
    <property type="entry name" value="LEUCINE-RESPONSIVE REGULATORY PROTEIN"/>
    <property type="match status" value="1"/>
</dbReference>
<feature type="domain" description="HTH asnC-type" evidence="5">
    <location>
        <begin position="18"/>
        <end position="79"/>
    </location>
</feature>
<dbReference type="SMART" id="SM00344">
    <property type="entry name" value="HTH_ASNC"/>
    <property type="match status" value="1"/>
</dbReference>
<keyword evidence="1" id="KW-0805">Transcription regulation</keyword>
<dbReference type="InterPro" id="IPR011008">
    <property type="entry name" value="Dimeric_a/b-barrel"/>
</dbReference>
<protein>
    <submittedName>
        <fullName evidence="6">Leucine-responsive regulatory protein</fullName>
    </submittedName>
</protein>
<gene>
    <name evidence="6" type="primary">lrp_10</name>
    <name evidence="6" type="ORF">PEV8663_02973</name>
</gene>
<sequence>MVAKFSVRMQPSQYMSELDEIDRRILRELALDGRLSNLALADLVGLSPSACLRRVAALEKRGVITGYRAVLNPEKVGIGFTAYVTVGLNKHNKEAQEAFEGAMIRAPEVRECHNTTGAVEYLLRVEVADLADYKHFHTEVLGTLSQVNSITSYVVMGSPKDERA</sequence>
<dbReference type="InterPro" id="IPR036388">
    <property type="entry name" value="WH-like_DNA-bd_sf"/>
</dbReference>
<dbReference type="InterPro" id="IPR019888">
    <property type="entry name" value="Tscrpt_reg_AsnC-like"/>
</dbReference>
<dbReference type="Proteomes" id="UP000220836">
    <property type="component" value="Unassembled WGS sequence"/>
</dbReference>
<dbReference type="Gene3D" id="3.30.70.920">
    <property type="match status" value="1"/>
</dbReference>
<keyword evidence="7" id="KW-1185">Reference proteome</keyword>
<dbReference type="PANTHER" id="PTHR30154">
    <property type="entry name" value="LEUCINE-RESPONSIVE REGULATORY PROTEIN"/>
    <property type="match status" value="1"/>
</dbReference>
<dbReference type="AlphaFoldDB" id="A0A238KRB5"/>
<dbReference type="PRINTS" id="PR00033">
    <property type="entry name" value="HTHASNC"/>
</dbReference>
<dbReference type="SUPFAM" id="SSF46785">
    <property type="entry name" value="Winged helix' DNA-binding domain"/>
    <property type="match status" value="1"/>
</dbReference>
<dbReference type="Pfam" id="PF13412">
    <property type="entry name" value="HTH_24"/>
    <property type="match status" value="1"/>
</dbReference>
<evidence type="ECO:0000256" key="2">
    <source>
        <dbReference type="ARBA" id="ARBA00023125"/>
    </source>
</evidence>
<dbReference type="GO" id="GO:0043201">
    <property type="term" value="P:response to L-leucine"/>
    <property type="evidence" value="ECO:0007669"/>
    <property type="project" value="TreeGrafter"/>
</dbReference>
<dbReference type="InterPro" id="IPR019887">
    <property type="entry name" value="Tscrpt_reg_AsnC/Lrp_C"/>
</dbReference>